<evidence type="ECO:0000313" key="3">
    <source>
        <dbReference type="EMBL" id="SEM53744.1"/>
    </source>
</evidence>
<organism evidence="3 4">
    <name type="scientific">Olivibacter domesticus</name>
    <name type="common">Pseudosphingobacterium domesticum</name>
    <dbReference type="NCBI Taxonomy" id="407022"/>
    <lineage>
        <taxon>Bacteria</taxon>
        <taxon>Pseudomonadati</taxon>
        <taxon>Bacteroidota</taxon>
        <taxon>Sphingobacteriia</taxon>
        <taxon>Sphingobacteriales</taxon>
        <taxon>Sphingobacteriaceae</taxon>
        <taxon>Olivibacter</taxon>
    </lineage>
</organism>
<evidence type="ECO:0000313" key="4">
    <source>
        <dbReference type="Proteomes" id="UP000199421"/>
    </source>
</evidence>
<dbReference type="Proteomes" id="UP000199421">
    <property type="component" value="Unassembled WGS sequence"/>
</dbReference>
<evidence type="ECO:0000256" key="1">
    <source>
        <dbReference type="SAM" id="MobiDB-lite"/>
    </source>
</evidence>
<keyword evidence="4" id="KW-1185">Reference proteome</keyword>
<dbReference type="RefSeq" id="WP_093332663.1">
    <property type="nucleotide sequence ID" value="NZ_FOAF01000015.1"/>
</dbReference>
<dbReference type="EMBL" id="FOAF01000015">
    <property type="protein sequence ID" value="SEM53744.1"/>
    <property type="molecule type" value="Genomic_DNA"/>
</dbReference>
<proteinExistence type="predicted"/>
<dbReference type="OrthoDB" id="680152at2"/>
<feature type="region of interest" description="Disordered" evidence="1">
    <location>
        <begin position="24"/>
        <end position="62"/>
    </location>
</feature>
<feature type="chain" id="PRO_5011588073" description="Quinol oxidase subunit 4" evidence="2">
    <location>
        <begin position="24"/>
        <end position="62"/>
    </location>
</feature>
<feature type="compositionally biased region" description="Basic residues" evidence="1">
    <location>
        <begin position="52"/>
        <end position="62"/>
    </location>
</feature>
<dbReference type="AlphaFoldDB" id="A0A1H7Z6Y2"/>
<accession>A0A1H7Z6Y2</accession>
<feature type="signal peptide" evidence="2">
    <location>
        <begin position="1"/>
        <end position="23"/>
    </location>
</feature>
<gene>
    <name evidence="3" type="ORF">SAMN05661044_05436</name>
</gene>
<dbReference type="STRING" id="407022.SAMN05661044_05436"/>
<name>A0A1H7Z6Y2_OLID1</name>
<protein>
    <recommendedName>
        <fullName evidence="5">Quinol oxidase subunit 4</fullName>
    </recommendedName>
</protein>
<dbReference type="PROSITE" id="PS51257">
    <property type="entry name" value="PROKAR_LIPOPROTEIN"/>
    <property type="match status" value="1"/>
</dbReference>
<keyword evidence="2" id="KW-0732">Signal</keyword>
<reference evidence="4" key="1">
    <citation type="submission" date="2016-10" db="EMBL/GenBank/DDBJ databases">
        <authorList>
            <person name="Varghese N."/>
            <person name="Submissions S."/>
        </authorList>
    </citation>
    <scope>NUCLEOTIDE SEQUENCE [LARGE SCALE GENOMIC DNA]</scope>
    <source>
        <strain evidence="4">DSM 18733</strain>
    </source>
</reference>
<evidence type="ECO:0008006" key="5">
    <source>
        <dbReference type="Google" id="ProtNLM"/>
    </source>
</evidence>
<evidence type="ECO:0000256" key="2">
    <source>
        <dbReference type="SAM" id="SignalP"/>
    </source>
</evidence>
<sequence length="62" mass="6941">MKKILSLSLIAAMLLFSSCYSHRTAGRSGKVPPGQAKKAYGKKSAKQFAPGQRKKNYNYRYD</sequence>